<protein>
    <recommendedName>
        <fullName evidence="3">Carboxylic ester hydrolase</fullName>
        <ecNumber evidence="3">3.1.1.-</ecNumber>
    </recommendedName>
</protein>
<gene>
    <name evidence="5" type="ORF">D8771_13410</name>
</gene>
<evidence type="ECO:0000256" key="4">
    <source>
        <dbReference type="SAM" id="MobiDB-lite"/>
    </source>
</evidence>
<feature type="compositionally biased region" description="Basic and acidic residues" evidence="4">
    <location>
        <begin position="37"/>
        <end position="57"/>
    </location>
</feature>
<organism evidence="5 6">
    <name type="scientific">Streptomyces albus</name>
    <dbReference type="NCBI Taxonomy" id="1888"/>
    <lineage>
        <taxon>Bacteria</taxon>
        <taxon>Bacillati</taxon>
        <taxon>Actinomycetota</taxon>
        <taxon>Actinomycetes</taxon>
        <taxon>Kitasatosporales</taxon>
        <taxon>Streptomycetaceae</taxon>
        <taxon>Streptomyces</taxon>
    </lineage>
</organism>
<evidence type="ECO:0000313" key="5">
    <source>
        <dbReference type="EMBL" id="TGG83892.1"/>
    </source>
</evidence>
<dbReference type="RefSeq" id="WP_016473269.1">
    <property type="nucleotide sequence ID" value="NZ_CP048875.1"/>
</dbReference>
<comment type="caution">
    <text evidence="5">The sequence shown here is derived from an EMBL/GenBank/DDBJ whole genome shotgun (WGS) entry which is preliminary data.</text>
</comment>
<reference evidence="5 6" key="1">
    <citation type="submission" date="2018-10" db="EMBL/GenBank/DDBJ databases">
        <title>Isolation of pseudouridimycin from Streptomyces albus DSM 40763.</title>
        <authorList>
            <person name="Rosenqvist P."/>
            <person name="Metsae-Ketelae M."/>
            <person name="Virta P."/>
        </authorList>
    </citation>
    <scope>NUCLEOTIDE SEQUENCE [LARGE SCALE GENOMIC DNA]</scope>
    <source>
        <strain evidence="5 6">DSM 40763</strain>
    </source>
</reference>
<dbReference type="EC" id="3.1.1.-" evidence="3"/>
<evidence type="ECO:0000256" key="2">
    <source>
        <dbReference type="ARBA" id="ARBA00022801"/>
    </source>
</evidence>
<dbReference type="PANTHER" id="PTHR43142">
    <property type="entry name" value="CARBOXYLIC ESTER HYDROLASE"/>
    <property type="match status" value="1"/>
</dbReference>
<comment type="similarity">
    <text evidence="1 3">Belongs to the type-B carboxylesterase/lipase family.</text>
</comment>
<sequence length="500" mass="52423">MTDRATVVRTAQGAVRGRHREDHTVFLGIPYAAPPTGKDRFAAPRPHDPWEGVRDATEEGPTAPQGPRRLGALDMAAYFGPGWVPGADYLTVNVWAPRPRPSAAPVMVFVHGGGFVAGSNRSPLYDGSRFARDGVVLVTVNYRLGIPGFLDLPGAPRNRGLLDVLAALRWVRRNIAAFGGDPGNITLFGQSAGATLTGAVLADPASAGLVGRAIVQSGSGRGAFTPGQAARVTAAAAEALGIPPHAEAFARVSDRRLVEVMPGLTGIDLRTATDSDPLIGLSPFSVVLDRQPADSVADGSGADVDLLIGTNAEEAHLYLAPFGTLSSSTAADAEAAAALFRPDPADYLMTFRRSRPQATDGELRSALMSEALFVGGSRDLADAHAAHPEARTFRYEFAWRSPALGGELGAAHTVEVPFVFDVTDQPGLRGPDALLGPGTPPAGLAARTHAAWVAFAATGDPGWRPYTGPGGHLMRIADNWELVPERRPEPLSERPPTLAP</sequence>
<dbReference type="AlphaFoldDB" id="A0A6C1BYW4"/>
<evidence type="ECO:0000256" key="1">
    <source>
        <dbReference type="ARBA" id="ARBA00005964"/>
    </source>
</evidence>
<evidence type="ECO:0000256" key="3">
    <source>
        <dbReference type="RuleBase" id="RU361235"/>
    </source>
</evidence>
<evidence type="ECO:0000313" key="6">
    <source>
        <dbReference type="Proteomes" id="UP000298111"/>
    </source>
</evidence>
<dbReference type="Gene3D" id="3.40.50.1820">
    <property type="entry name" value="alpha/beta hydrolase"/>
    <property type="match status" value="1"/>
</dbReference>
<dbReference type="GO" id="GO:0016787">
    <property type="term" value="F:hydrolase activity"/>
    <property type="evidence" value="ECO:0007669"/>
    <property type="project" value="UniProtKB-KW"/>
</dbReference>
<dbReference type="InterPro" id="IPR019826">
    <property type="entry name" value="Carboxylesterase_B_AS"/>
</dbReference>
<dbReference type="InterPro" id="IPR029058">
    <property type="entry name" value="AB_hydrolase_fold"/>
</dbReference>
<dbReference type="GeneID" id="75185938"/>
<dbReference type="PANTHER" id="PTHR43142:SF1">
    <property type="entry name" value="CARBOXYLIC ESTER HYDROLASE"/>
    <property type="match status" value="1"/>
</dbReference>
<dbReference type="PROSITE" id="PS00122">
    <property type="entry name" value="CARBOXYLESTERASE_B_1"/>
    <property type="match status" value="1"/>
</dbReference>
<dbReference type="Proteomes" id="UP000298111">
    <property type="component" value="Unassembled WGS sequence"/>
</dbReference>
<proteinExistence type="inferred from homology"/>
<dbReference type="InterPro" id="IPR002018">
    <property type="entry name" value="CarbesteraseB"/>
</dbReference>
<name>A0A6C1BYW4_9ACTN</name>
<keyword evidence="2 3" id="KW-0378">Hydrolase</keyword>
<accession>A0A6C1BYW4</accession>
<dbReference type="Pfam" id="PF00135">
    <property type="entry name" value="COesterase"/>
    <property type="match status" value="1"/>
</dbReference>
<feature type="region of interest" description="Disordered" evidence="4">
    <location>
        <begin position="37"/>
        <end position="67"/>
    </location>
</feature>
<dbReference type="SUPFAM" id="SSF53474">
    <property type="entry name" value="alpha/beta-Hydrolases"/>
    <property type="match status" value="1"/>
</dbReference>
<dbReference type="EMBL" id="RCIY01000053">
    <property type="protein sequence ID" value="TGG83892.1"/>
    <property type="molecule type" value="Genomic_DNA"/>
</dbReference>